<accession>A0A399MF19</accession>
<dbReference type="AlphaFoldDB" id="A0A399MF19"/>
<evidence type="ECO:0000256" key="2">
    <source>
        <dbReference type="ARBA" id="ARBA00022676"/>
    </source>
</evidence>
<keyword evidence="1 6" id="KW-1277">Toxin-antitoxin system</keyword>
<keyword evidence="2 6" id="KW-0328">Glycosyltransferase</keyword>
<feature type="binding site" evidence="6">
    <location>
        <begin position="14"/>
        <end position="16"/>
    </location>
    <ligand>
        <name>NAD(+)</name>
        <dbReference type="ChEBI" id="CHEBI:57540"/>
    </ligand>
</feature>
<comment type="caution">
    <text evidence="8">The sequence shown here is derived from an EMBL/GenBank/DDBJ whole genome shotgun (WGS) entry which is preliminary data.</text>
</comment>
<feature type="binding site" evidence="6">
    <location>
        <position position="54"/>
    </location>
    <ligand>
        <name>NAD(+)</name>
        <dbReference type="ChEBI" id="CHEBI:57540"/>
    </ligand>
</feature>
<evidence type="ECO:0000256" key="5">
    <source>
        <dbReference type="ARBA" id="ARBA00023125"/>
    </source>
</evidence>
<dbReference type="Pfam" id="PF01966">
    <property type="entry name" value="HD"/>
    <property type="match status" value="1"/>
</dbReference>
<dbReference type="InterPro" id="IPR003607">
    <property type="entry name" value="HD/PDEase_dom"/>
</dbReference>
<evidence type="ECO:0000313" key="8">
    <source>
        <dbReference type="EMBL" id="RII80371.1"/>
    </source>
</evidence>
<dbReference type="SUPFAM" id="SSF109604">
    <property type="entry name" value="HD-domain/PDEase-like"/>
    <property type="match status" value="1"/>
</dbReference>
<protein>
    <submittedName>
        <fullName evidence="8">DUF4433 domain-containing protein</fullName>
    </submittedName>
</protein>
<evidence type="ECO:0000256" key="6">
    <source>
        <dbReference type="PROSITE-ProRule" id="PRU01362"/>
    </source>
</evidence>
<dbReference type="EMBL" id="QWLL01000005">
    <property type="protein sequence ID" value="RII80371.1"/>
    <property type="molecule type" value="Genomic_DNA"/>
</dbReference>
<comment type="catalytic activity">
    <reaction evidence="6">
        <text>a thymidine in DNA + NAD(+) = an N-(ADP-alpha-D-ribosyl)-thymidine in DNA + nicotinamide + H(+)</text>
        <dbReference type="Rhea" id="RHEA:71651"/>
        <dbReference type="Rhea" id="RHEA-COMP:13556"/>
        <dbReference type="Rhea" id="RHEA-COMP:18051"/>
        <dbReference type="ChEBI" id="CHEBI:15378"/>
        <dbReference type="ChEBI" id="CHEBI:17154"/>
        <dbReference type="ChEBI" id="CHEBI:57540"/>
        <dbReference type="ChEBI" id="CHEBI:137386"/>
        <dbReference type="ChEBI" id="CHEBI:191199"/>
    </reaction>
</comment>
<organism evidence="8 9">
    <name type="scientific">Pseudomonas monteilii</name>
    <dbReference type="NCBI Taxonomy" id="76759"/>
    <lineage>
        <taxon>Bacteria</taxon>
        <taxon>Pseudomonadati</taxon>
        <taxon>Pseudomonadota</taxon>
        <taxon>Gammaproteobacteria</taxon>
        <taxon>Pseudomonadales</taxon>
        <taxon>Pseudomonadaceae</taxon>
        <taxon>Pseudomonas</taxon>
    </lineage>
</organism>
<dbReference type="GO" id="GO:0016757">
    <property type="term" value="F:glycosyltransferase activity"/>
    <property type="evidence" value="ECO:0007669"/>
    <property type="project" value="UniProtKB-UniRule"/>
</dbReference>
<name>A0A399MF19_9PSED</name>
<dbReference type="RefSeq" id="WP_119368610.1">
    <property type="nucleotide sequence ID" value="NZ_QWLL01000005.1"/>
</dbReference>
<feature type="active site" description="Proton acceptor" evidence="6">
    <location>
        <position position="54"/>
    </location>
</feature>
<keyword evidence="3 6" id="KW-0808">Transferase</keyword>
<dbReference type="InterPro" id="IPR006674">
    <property type="entry name" value="HD_domain"/>
</dbReference>
<dbReference type="Proteomes" id="UP000265875">
    <property type="component" value="Unassembled WGS sequence"/>
</dbReference>
<feature type="domain" description="DarT" evidence="7">
    <location>
        <begin position="10"/>
        <end position="210"/>
    </location>
</feature>
<evidence type="ECO:0000256" key="3">
    <source>
        <dbReference type="ARBA" id="ARBA00022679"/>
    </source>
</evidence>
<dbReference type="PROSITE" id="PS52018">
    <property type="entry name" value="DART"/>
    <property type="match status" value="1"/>
</dbReference>
<sequence>MPIPAALRSRYVYHFTSAHNLASVIQHGLLCTNAKKLNKITHVDVANAGIQGRRSKMLVPGAAGKCVHDFVPFYFAQKTPMQLAVLNKKNVDQEFIIYFAVPISILESRPGVYFTDASANTEDPPNFYSADQSEKLEVLNWAAIDSAKWKYSDEERHQKMAELLVPDSVSLSEVEYIVVWNQAIGQEVKKMFEARGAWCPRIEYNQWHYYPDMQDLRFSCITGPYFLKMYYENAVNSVLQYKPEKYKYDSVANALIAIRAGFDAIKELADIDGLKANYGPHKDDVGTHSRRVAELVKKSNEYSRLSKRNQDVLELSAYLHDIGKGPKSRWHNSYMDKPDNNHARKSIPMLERILKEDIGGLSDDEVRKLVMLVTYDDLLGDIAANGRDKQQFFDIIQSEDDVNMLVALSQADISSLDMFWFMSTQGAIGNLRNEAIAKIKGL</sequence>
<dbReference type="Pfam" id="PF14487">
    <property type="entry name" value="DarT"/>
    <property type="match status" value="1"/>
</dbReference>
<evidence type="ECO:0000256" key="1">
    <source>
        <dbReference type="ARBA" id="ARBA00022649"/>
    </source>
</evidence>
<dbReference type="InterPro" id="IPR029494">
    <property type="entry name" value="DarT"/>
</dbReference>
<comment type="similarity">
    <text evidence="6">Belongs to the DarT ADP-ribosyltransferase family.</text>
</comment>
<dbReference type="SMART" id="SM00471">
    <property type="entry name" value="HDc"/>
    <property type="match status" value="1"/>
</dbReference>
<dbReference type="GO" id="GO:0016779">
    <property type="term" value="F:nucleotidyltransferase activity"/>
    <property type="evidence" value="ECO:0007669"/>
    <property type="project" value="UniProtKB-UniRule"/>
</dbReference>
<feature type="active site" evidence="6">
    <location>
        <position position="162"/>
    </location>
</feature>
<evidence type="ECO:0000313" key="9">
    <source>
        <dbReference type="Proteomes" id="UP000265875"/>
    </source>
</evidence>
<comment type="caution">
    <text evidence="6">Lacks conserved residue(s) required for the propagation of feature annotation.</text>
</comment>
<evidence type="ECO:0000259" key="7">
    <source>
        <dbReference type="PROSITE" id="PS52018"/>
    </source>
</evidence>
<dbReference type="CDD" id="cd00077">
    <property type="entry name" value="HDc"/>
    <property type="match status" value="1"/>
</dbReference>
<dbReference type="Gene3D" id="1.10.3210.10">
    <property type="entry name" value="Hypothetical protein af1432"/>
    <property type="match status" value="1"/>
</dbReference>
<proteinExistence type="inferred from homology"/>
<keyword evidence="4 6" id="KW-0548">Nucleotidyltransferase</keyword>
<gene>
    <name evidence="8" type="ORF">D0894_02005</name>
</gene>
<dbReference type="GO" id="GO:0003677">
    <property type="term" value="F:DNA binding"/>
    <property type="evidence" value="ECO:0007669"/>
    <property type="project" value="UniProtKB-UniRule"/>
</dbReference>
<keyword evidence="5 6" id="KW-0238">DNA-binding</keyword>
<evidence type="ECO:0000256" key="4">
    <source>
        <dbReference type="ARBA" id="ARBA00022695"/>
    </source>
</evidence>
<reference evidence="8 9" key="1">
    <citation type="submission" date="2018-08" db="EMBL/GenBank/DDBJ databases">
        <title>Draft genome sequence of the cyanotroph, Pseudomonas monteilii BCN3.</title>
        <authorList>
            <person name="Jones L.B."/>
            <person name="Kunz D.A."/>
        </authorList>
    </citation>
    <scope>NUCLEOTIDE SEQUENCE [LARGE SCALE GENOMIC DNA]</scope>
    <source>
        <strain evidence="8 9">BCN3</strain>
    </source>
</reference>